<dbReference type="Proteomes" id="UP001604336">
    <property type="component" value="Unassembled WGS sequence"/>
</dbReference>
<evidence type="ECO:0000313" key="3">
    <source>
        <dbReference type="Proteomes" id="UP001604336"/>
    </source>
</evidence>
<dbReference type="AlphaFoldDB" id="A0ABD1VX95"/>
<dbReference type="SUPFAM" id="SSF56672">
    <property type="entry name" value="DNA/RNA polymerases"/>
    <property type="match status" value="1"/>
</dbReference>
<dbReference type="InterPro" id="IPR053134">
    <property type="entry name" value="RNA-dir_DNA_polymerase"/>
</dbReference>
<dbReference type="EMBL" id="JBFOLK010000001">
    <property type="protein sequence ID" value="KAL2542019.1"/>
    <property type="molecule type" value="Genomic_DNA"/>
</dbReference>
<dbReference type="InterPro" id="IPR000477">
    <property type="entry name" value="RT_dom"/>
</dbReference>
<evidence type="ECO:0000259" key="1">
    <source>
        <dbReference type="Pfam" id="PF00078"/>
    </source>
</evidence>
<dbReference type="Pfam" id="PF00078">
    <property type="entry name" value="RVT_1"/>
    <property type="match status" value="1"/>
</dbReference>
<dbReference type="PANTHER" id="PTHR24559">
    <property type="entry name" value="TRANSPOSON TY3-I GAG-POL POLYPROTEIN"/>
    <property type="match status" value="1"/>
</dbReference>
<keyword evidence="3" id="KW-1185">Reference proteome</keyword>
<organism evidence="2 3">
    <name type="scientific">Abeliophyllum distichum</name>
    <dbReference type="NCBI Taxonomy" id="126358"/>
    <lineage>
        <taxon>Eukaryota</taxon>
        <taxon>Viridiplantae</taxon>
        <taxon>Streptophyta</taxon>
        <taxon>Embryophyta</taxon>
        <taxon>Tracheophyta</taxon>
        <taxon>Spermatophyta</taxon>
        <taxon>Magnoliopsida</taxon>
        <taxon>eudicotyledons</taxon>
        <taxon>Gunneridae</taxon>
        <taxon>Pentapetalae</taxon>
        <taxon>asterids</taxon>
        <taxon>lamiids</taxon>
        <taxon>Lamiales</taxon>
        <taxon>Oleaceae</taxon>
        <taxon>Forsythieae</taxon>
        <taxon>Abeliophyllum</taxon>
    </lineage>
</organism>
<proteinExistence type="predicted"/>
<dbReference type="PANTHER" id="PTHR24559:SF436">
    <property type="entry name" value="RNA-DIRECTED DNA POLYMERASE HOMOLOG"/>
    <property type="match status" value="1"/>
</dbReference>
<evidence type="ECO:0000313" key="2">
    <source>
        <dbReference type="EMBL" id="KAL2542019.1"/>
    </source>
</evidence>
<gene>
    <name evidence="2" type="ORF">Adt_02997</name>
</gene>
<dbReference type="CDD" id="cd01647">
    <property type="entry name" value="RT_LTR"/>
    <property type="match status" value="1"/>
</dbReference>
<dbReference type="InterPro" id="IPR043502">
    <property type="entry name" value="DNA/RNA_pol_sf"/>
</dbReference>
<name>A0ABD1VX95_9LAMI</name>
<dbReference type="Gene3D" id="3.10.10.10">
    <property type="entry name" value="HIV Type 1 Reverse Transcriptase, subunit A, domain 1"/>
    <property type="match status" value="2"/>
</dbReference>
<reference evidence="3" key="1">
    <citation type="submission" date="2024-07" db="EMBL/GenBank/DDBJ databases">
        <title>Two chromosome-level genome assemblies of Korean endemic species Abeliophyllum distichum and Forsythia ovata (Oleaceae).</title>
        <authorList>
            <person name="Jang H."/>
        </authorList>
    </citation>
    <scope>NUCLEOTIDE SEQUENCE [LARGE SCALE GENOMIC DNA]</scope>
</reference>
<dbReference type="Gene3D" id="3.30.70.270">
    <property type="match status" value="1"/>
</dbReference>
<dbReference type="InterPro" id="IPR043128">
    <property type="entry name" value="Rev_trsase/Diguanyl_cyclase"/>
</dbReference>
<protein>
    <submittedName>
        <fullName evidence="2">Retrovirus-related Pol polyprotein from transposon 17.6</fullName>
    </submittedName>
</protein>
<feature type="domain" description="Reverse transcriptase" evidence="1">
    <location>
        <begin position="59"/>
        <end position="151"/>
    </location>
</feature>
<accession>A0ABD1VX95</accession>
<comment type="caution">
    <text evidence="2">The sequence shown here is derived from an EMBL/GenBank/DDBJ whole genome shotgun (WGS) entry which is preliminary data.</text>
</comment>
<sequence length="155" mass="17808">MKLSLFRVSSLLLECPTSCLNLPELDELGKQLAKMLDSGISVPGKSPYGTSVLFQKKDDGSLQRYWVFEFKVMPFGLTNALVTFYTMMNHVLQGFLDDFVVFLNDIVIYNDTREEHAQHVRKDLIRPWENELYAKPSKCSVAQTLISFLDHIIEQ</sequence>